<protein>
    <submittedName>
        <fullName evidence="2">Uncharacterized protein</fullName>
    </submittedName>
</protein>
<proteinExistence type="predicted"/>
<dbReference type="EMBL" id="QOQW01000006">
    <property type="protein sequence ID" value="RCK80405.1"/>
    <property type="molecule type" value="Genomic_DNA"/>
</dbReference>
<dbReference type="Proteomes" id="UP000252355">
    <property type="component" value="Unassembled WGS sequence"/>
</dbReference>
<evidence type="ECO:0000313" key="3">
    <source>
        <dbReference type="Proteomes" id="UP000252355"/>
    </source>
</evidence>
<gene>
    <name evidence="2" type="ORF">OZSIB_3151</name>
</gene>
<sequence length="406" mass="43055">MRFSQTRSPVAPAERRHGWPPANRGVPFLSPRLGSAIALLGCLLLVGCAGSSSGISSREGTLSISAEAVAGPVGGGAGFALALRAAEGEGSDGTTTQRYEGRLVINGTVLARVSTLGISALQDRVTFSATVPLIPGPTEFALELLPASHTAATSPLLKGYYRVNVNDAGITVATVTLNAGTTAKALAYEAWRQRPGPTLRNISQFTGDVSALSGLVQAWLNTRMTTNIIPGADFTWGEAIIREASRVADLAPMPGTGETGVLDLAEGALELFYDREWLVTSPPDSVPSVPGSVVGITFFKLPPNNLPTLGNWFRYHPRPQTTADQTPVIAYLPEATSLDDVASAPATFYPQALDRYPFPTALAEGQVYAFHVGDTYGALQITQIAPTTSITFRYKYNRRPGDPRLR</sequence>
<reference evidence="2 3" key="1">
    <citation type="submission" date="2018-05" db="EMBL/GenBank/DDBJ databases">
        <title>A metagenomic window into the 2 km-deep terrestrial subsurface aquifer revealed taxonomically and functionally diverse microbial community comprising novel uncultured bacterial lineages.</title>
        <authorList>
            <person name="Kadnikov V.V."/>
            <person name="Mardanov A.V."/>
            <person name="Beletsky A.V."/>
            <person name="Banks D."/>
            <person name="Pimenov N.V."/>
            <person name="Frank Y.A."/>
            <person name="Karnachuk O.V."/>
            <person name="Ravin N.V."/>
        </authorList>
    </citation>
    <scope>NUCLEOTIDE SEQUENCE [LARGE SCALE GENOMIC DNA]</scope>
    <source>
        <strain evidence="2">BY5</strain>
    </source>
</reference>
<feature type="region of interest" description="Disordered" evidence="1">
    <location>
        <begin position="1"/>
        <end position="23"/>
    </location>
</feature>
<name>A0A367ZQI9_9BACT</name>
<evidence type="ECO:0000313" key="2">
    <source>
        <dbReference type="EMBL" id="RCK80405.1"/>
    </source>
</evidence>
<accession>A0A367ZQI9</accession>
<evidence type="ECO:0000256" key="1">
    <source>
        <dbReference type="SAM" id="MobiDB-lite"/>
    </source>
</evidence>
<organism evidence="2 3">
    <name type="scientific">Candidatus Ozemobacter sibiricus</name>
    <dbReference type="NCBI Taxonomy" id="2268124"/>
    <lineage>
        <taxon>Bacteria</taxon>
        <taxon>Candidatus Ozemobacteria</taxon>
        <taxon>Candidatus Ozemobacterales</taxon>
        <taxon>Candidatus Ozemobacteraceae</taxon>
        <taxon>Candidatus Ozemobacter</taxon>
    </lineage>
</organism>
<dbReference type="AlphaFoldDB" id="A0A367ZQI9"/>
<comment type="caution">
    <text evidence="2">The sequence shown here is derived from an EMBL/GenBank/DDBJ whole genome shotgun (WGS) entry which is preliminary data.</text>
</comment>